<reference evidence="3 4" key="1">
    <citation type="submission" date="2016-10" db="EMBL/GenBank/DDBJ databases">
        <authorList>
            <person name="de Groot N.N."/>
        </authorList>
    </citation>
    <scope>NUCLEOTIDE SEQUENCE [LARGE SCALE GENOMIC DNA]</scope>
    <source>
        <strain evidence="3 4">DSM 26000</strain>
    </source>
</reference>
<dbReference type="RefSeq" id="WP_090078791.1">
    <property type="nucleotide sequence ID" value="NZ_FOQT01000001.1"/>
</dbReference>
<dbReference type="SUPFAM" id="SSF88713">
    <property type="entry name" value="Glycoside hydrolase/deacetylase"/>
    <property type="match status" value="1"/>
</dbReference>
<dbReference type="InterPro" id="IPR002509">
    <property type="entry name" value="NODB_dom"/>
</dbReference>
<feature type="domain" description="NodB homology" evidence="2">
    <location>
        <begin position="71"/>
        <end position="279"/>
    </location>
</feature>
<dbReference type="PANTHER" id="PTHR10587">
    <property type="entry name" value="GLYCOSYL TRANSFERASE-RELATED"/>
    <property type="match status" value="1"/>
</dbReference>
<dbReference type="STRING" id="1125876.SAMN05443292_0748"/>
<sequence>MTTNFNKKSNSLAFLGLATIALAGISILFLHSCKKESINQKSVVKKNNRNIDEENKLRSLAKPEESVDNRRTIYLTFDDGPNRGTENLVKIINERKVPATAFIVGQHVFGSKKQKADFEILKNDSYFELANHSYTHASNKYEKFYENSEEVVADFDRAKDSLKLKNNIARTPGRNIWRTDSFNITDVKKSKNSADDLANKHYKLIGWDLEWLPTKDMKLKNTNEEMIKMVDSIFYNDLEKTSRHLVLLTHDQYLKDDNSVNELKLFIQKLQNSRRFQFKKISQYPNVNELLE</sequence>
<accession>A0A1I3DWR8</accession>
<keyword evidence="1" id="KW-0812">Transmembrane</keyword>
<gene>
    <name evidence="3" type="ORF">SAMN05443292_0748</name>
</gene>
<dbReference type="PROSITE" id="PS51677">
    <property type="entry name" value="NODB"/>
    <property type="match status" value="1"/>
</dbReference>
<evidence type="ECO:0000313" key="3">
    <source>
        <dbReference type="EMBL" id="SFH91194.1"/>
    </source>
</evidence>
<dbReference type="Proteomes" id="UP000198931">
    <property type="component" value="Unassembled WGS sequence"/>
</dbReference>
<keyword evidence="4" id="KW-1185">Reference proteome</keyword>
<keyword evidence="1" id="KW-1133">Transmembrane helix</keyword>
<protein>
    <submittedName>
        <fullName evidence="3">Peptidoglycan/xylan/chitin deacetylase, PgdA/CDA1 family</fullName>
    </submittedName>
</protein>
<dbReference type="EMBL" id="FOQT01000001">
    <property type="protein sequence ID" value="SFH91194.1"/>
    <property type="molecule type" value="Genomic_DNA"/>
</dbReference>
<dbReference type="Gene3D" id="3.20.20.370">
    <property type="entry name" value="Glycoside hydrolase/deacetylase"/>
    <property type="match status" value="1"/>
</dbReference>
<dbReference type="GO" id="GO:0016810">
    <property type="term" value="F:hydrolase activity, acting on carbon-nitrogen (but not peptide) bonds"/>
    <property type="evidence" value="ECO:0007669"/>
    <property type="project" value="InterPro"/>
</dbReference>
<dbReference type="AlphaFoldDB" id="A0A1I3DWR8"/>
<evidence type="ECO:0000313" key="4">
    <source>
        <dbReference type="Proteomes" id="UP000198931"/>
    </source>
</evidence>
<dbReference type="GO" id="GO:0005975">
    <property type="term" value="P:carbohydrate metabolic process"/>
    <property type="evidence" value="ECO:0007669"/>
    <property type="project" value="InterPro"/>
</dbReference>
<feature type="transmembrane region" description="Helical" evidence="1">
    <location>
        <begin position="12"/>
        <end position="31"/>
    </location>
</feature>
<evidence type="ECO:0000256" key="1">
    <source>
        <dbReference type="SAM" id="Phobius"/>
    </source>
</evidence>
<dbReference type="Pfam" id="PF01522">
    <property type="entry name" value="Polysacc_deac_1"/>
    <property type="match status" value="1"/>
</dbReference>
<dbReference type="OrthoDB" id="9812065at2"/>
<name>A0A1I3DWR8_9FLAO</name>
<dbReference type="InterPro" id="IPR011330">
    <property type="entry name" value="Glyco_hydro/deAcase_b/a-brl"/>
</dbReference>
<keyword evidence="1" id="KW-0472">Membrane</keyword>
<proteinExistence type="predicted"/>
<evidence type="ECO:0000259" key="2">
    <source>
        <dbReference type="PROSITE" id="PS51677"/>
    </source>
</evidence>
<organism evidence="3 4">
    <name type="scientific">Halpernia frigidisoli</name>
    <dbReference type="NCBI Taxonomy" id="1125876"/>
    <lineage>
        <taxon>Bacteria</taxon>
        <taxon>Pseudomonadati</taxon>
        <taxon>Bacteroidota</taxon>
        <taxon>Flavobacteriia</taxon>
        <taxon>Flavobacteriales</taxon>
        <taxon>Weeksellaceae</taxon>
        <taxon>Chryseobacterium group</taxon>
        <taxon>Halpernia</taxon>
    </lineage>
</organism>
<dbReference type="InterPro" id="IPR050248">
    <property type="entry name" value="Polysacc_deacetylase_ArnD"/>
</dbReference>